<dbReference type="PRINTS" id="PR00745">
    <property type="entry name" value="GLHYDRLASE39"/>
</dbReference>
<protein>
    <submittedName>
        <fullName evidence="5">Xylan 1,4-beta-xylosidase</fullName>
    </submittedName>
</protein>
<dbReference type="Proteomes" id="UP001230908">
    <property type="component" value="Unassembled WGS sequence"/>
</dbReference>
<sequence length="608" mass="65476">MTVEDVARERWAQLMGAGGAQDRAPGEIVPADLPAPGELVANGGRGHVTVDWAPVPGAIGYAVHRATSPSGPYEPVDHGGGDVLAVPHGPYADTTGEPFREYWYAVAPLGTVTSMGPLSVPVAAAAHSGGPAEVGVTVAADGDAGLLHRPWRAVVGSEHLSHLLSTDTSGGRPIGAELTAALRRVRDELGVQQVRAHAILCDDLGVYKLVDGEPRLDFSGVDRVYDTVLELGMRPVVELSYMPRDLASDPSRTVFAYQAIVSPPRDWDRWSWLVRELTAHLVGRYGLAEVRDNWWFEVWNEANLSVFWSGTPEEFWRLYDETARAVKAVDPGLRVGGPASAAVGWIDDQLARKSPVDFVSTHTYGSPPLDLRPLAGDRPLLWTEWGVTATHGSEVNDTVFAAAFLLRGMRSAAGRVEALAPWVASDHFEELGRPPRLTHGGFGLLTVGNLAKPKYWALALAQRLGDTELPVTLTGDGAGGLVEAWAARSGDGTVTVLLWNTTLDHAKADGDAELDRAVTVDLTGLPAPSYRMTRWRVDATHSNVAARWHTIAEGRDWPDERQWAALRDADRVAEAEPSRLLEVRDGAAAIAFDLPMPSISCVELVPVT</sequence>
<feature type="domain" description="Glycosyl hydrolases family 39 N-terminal catalytic" evidence="4">
    <location>
        <begin position="376"/>
        <end position="571"/>
    </location>
</feature>
<evidence type="ECO:0000313" key="5">
    <source>
        <dbReference type="EMBL" id="MDQ7909218.1"/>
    </source>
</evidence>
<dbReference type="Pfam" id="PF01229">
    <property type="entry name" value="Glyco_hydro_39"/>
    <property type="match status" value="2"/>
</dbReference>
<keyword evidence="6" id="KW-1185">Reference proteome</keyword>
<accession>A0ABU0ZQH9</accession>
<dbReference type="SUPFAM" id="SSF51445">
    <property type="entry name" value="(Trans)glycosidases"/>
    <property type="match status" value="1"/>
</dbReference>
<dbReference type="EMBL" id="JAVHUY010000039">
    <property type="protein sequence ID" value="MDQ7909218.1"/>
    <property type="molecule type" value="Genomic_DNA"/>
</dbReference>
<keyword evidence="2" id="KW-0378">Hydrolase</keyword>
<dbReference type="Gene3D" id="3.20.20.80">
    <property type="entry name" value="Glycosidases"/>
    <property type="match status" value="1"/>
</dbReference>
<evidence type="ECO:0000313" key="6">
    <source>
        <dbReference type="Proteomes" id="UP001230908"/>
    </source>
</evidence>
<dbReference type="RefSeq" id="WP_308716475.1">
    <property type="nucleotide sequence ID" value="NZ_JAVHUY010000039.1"/>
</dbReference>
<dbReference type="InterPro" id="IPR051923">
    <property type="entry name" value="Glycosyl_Hydrolase_39"/>
</dbReference>
<dbReference type="PANTHER" id="PTHR12631:SF10">
    <property type="entry name" value="BETA-XYLOSIDASE-LIKE PROTEIN-RELATED"/>
    <property type="match status" value="1"/>
</dbReference>
<reference evidence="5 6" key="1">
    <citation type="submission" date="2023-08" db="EMBL/GenBank/DDBJ databases">
        <title>Phytohabitans sansha sp. nov., isolated from marine sediment.</title>
        <authorList>
            <person name="Zhao Y."/>
            <person name="Yi K."/>
        </authorList>
    </citation>
    <scope>NUCLEOTIDE SEQUENCE [LARGE SCALE GENOMIC DNA]</scope>
    <source>
        <strain evidence="5 6">ZYX-F-186</strain>
    </source>
</reference>
<dbReference type="Gene3D" id="2.60.40.1500">
    <property type="entry name" value="Glycosyl hydrolase domain, family 39"/>
    <property type="match status" value="1"/>
</dbReference>
<dbReference type="SUPFAM" id="SSF51011">
    <property type="entry name" value="Glycosyl hydrolase domain"/>
    <property type="match status" value="1"/>
</dbReference>
<organism evidence="5 6">
    <name type="scientific">Phytohabitans maris</name>
    <dbReference type="NCBI Taxonomy" id="3071409"/>
    <lineage>
        <taxon>Bacteria</taxon>
        <taxon>Bacillati</taxon>
        <taxon>Actinomycetota</taxon>
        <taxon>Actinomycetes</taxon>
        <taxon>Micromonosporales</taxon>
        <taxon>Micromonosporaceae</taxon>
    </lineage>
</organism>
<evidence type="ECO:0000256" key="1">
    <source>
        <dbReference type="ARBA" id="ARBA00008875"/>
    </source>
</evidence>
<evidence type="ECO:0000256" key="3">
    <source>
        <dbReference type="ARBA" id="ARBA00023295"/>
    </source>
</evidence>
<evidence type="ECO:0000256" key="2">
    <source>
        <dbReference type="ARBA" id="ARBA00022801"/>
    </source>
</evidence>
<dbReference type="Gene3D" id="2.60.40.10">
    <property type="entry name" value="Immunoglobulins"/>
    <property type="match status" value="1"/>
</dbReference>
<dbReference type="InterPro" id="IPR049166">
    <property type="entry name" value="GH39_cat"/>
</dbReference>
<comment type="similarity">
    <text evidence="1">Belongs to the glycosyl hydrolase 39 family.</text>
</comment>
<evidence type="ECO:0000259" key="4">
    <source>
        <dbReference type="Pfam" id="PF01229"/>
    </source>
</evidence>
<dbReference type="InterPro" id="IPR013783">
    <property type="entry name" value="Ig-like_fold"/>
</dbReference>
<dbReference type="InterPro" id="IPR017853">
    <property type="entry name" value="GH"/>
</dbReference>
<gene>
    <name evidence="5" type="ORF">RB614_32320</name>
</gene>
<proteinExistence type="inferred from homology"/>
<dbReference type="InterPro" id="IPR000514">
    <property type="entry name" value="Glyco_hydro_39"/>
</dbReference>
<name>A0ABU0ZQH9_9ACTN</name>
<feature type="domain" description="Glycosyl hydrolases family 39 N-terminal catalytic" evidence="4">
    <location>
        <begin position="136"/>
        <end position="365"/>
    </location>
</feature>
<comment type="caution">
    <text evidence="5">The sequence shown here is derived from an EMBL/GenBank/DDBJ whole genome shotgun (WGS) entry which is preliminary data.</text>
</comment>
<keyword evidence="3" id="KW-0326">Glycosidase</keyword>
<dbReference type="PANTHER" id="PTHR12631">
    <property type="entry name" value="ALPHA-L-IDURONIDASE"/>
    <property type="match status" value="1"/>
</dbReference>